<dbReference type="AlphaFoldDB" id="A0ABD7VHR5"/>
<evidence type="ECO:0008006" key="3">
    <source>
        <dbReference type="Google" id="ProtNLM"/>
    </source>
</evidence>
<protein>
    <recommendedName>
        <fullName evidence="3">HNH endonuclease</fullName>
    </recommendedName>
</protein>
<comment type="caution">
    <text evidence="1">The sequence shown here is derived from an EMBL/GenBank/DDBJ whole genome shotgun (WGS) entry which is preliminary data.</text>
</comment>
<reference evidence="1 2" key="1">
    <citation type="submission" date="2019-09" db="EMBL/GenBank/DDBJ databases">
        <authorList>
            <person name="Chandra G."/>
            <person name="Truman W A."/>
        </authorList>
    </citation>
    <scope>NUCLEOTIDE SEQUENCE [LARGE SCALE GENOMIC DNA]</scope>
    <source>
        <strain evidence="1">PS732</strain>
    </source>
</reference>
<dbReference type="Proteomes" id="UP000325779">
    <property type="component" value="Unassembled WGS sequence"/>
</dbReference>
<gene>
    <name evidence="1" type="ORF">PS732_03142</name>
</gene>
<evidence type="ECO:0000313" key="1">
    <source>
        <dbReference type="EMBL" id="VVP06406.1"/>
    </source>
</evidence>
<organism evidence="1 2">
    <name type="scientific">Pseudomonas fluorescens</name>
    <dbReference type="NCBI Taxonomy" id="294"/>
    <lineage>
        <taxon>Bacteria</taxon>
        <taxon>Pseudomonadati</taxon>
        <taxon>Pseudomonadota</taxon>
        <taxon>Gammaproteobacteria</taxon>
        <taxon>Pseudomonadales</taxon>
        <taxon>Pseudomonadaceae</taxon>
        <taxon>Pseudomonas</taxon>
    </lineage>
</organism>
<evidence type="ECO:0000313" key="2">
    <source>
        <dbReference type="Proteomes" id="UP000325779"/>
    </source>
</evidence>
<dbReference type="EMBL" id="CABVIJ010000013">
    <property type="protein sequence ID" value="VVP06406.1"/>
    <property type="molecule type" value="Genomic_DNA"/>
</dbReference>
<accession>A0ABD7VHR5</accession>
<proteinExistence type="predicted"/>
<sequence length="340" mass="37764">MRDDFKEEVKRILALRAGGKCSNPSCRCSTFGPRTEQHQIVNIGVAAHIHAASEGGPRYDRNMLNEDRASISNAIWLCQSCAKLIDNDEKRYTPQLLREWKAGAEDAAIRELERRESAIHATAATFETPVPTVHIKLSPVFGVITPPNDFKLIINRLSVAAAKEEPLKLHVELVDLEKYAAAFQDEVHQVNFRADRLKKAAQIAGAIQLLCSKAVQDWLPFVVTDSADRVNVAHAIVVWYESGHAAPGTKLDVWRDRPPQLSAPVYLSEAEVAAMLSKFEFDSMRDLAMGAGWRAADELPTEVILGKVLPRILIETQIRNINPVQVQETLVLASWHIGQG</sequence>
<name>A0ABD7VHR5_PSEFL</name>